<feature type="transmembrane region" description="Helical" evidence="5">
    <location>
        <begin position="314"/>
        <end position="331"/>
    </location>
</feature>
<feature type="transmembrane region" description="Helical" evidence="5">
    <location>
        <begin position="281"/>
        <end position="302"/>
    </location>
</feature>
<keyword evidence="3 5" id="KW-1133">Transmembrane helix</keyword>
<dbReference type="PANTHER" id="PTHR11662:SF333">
    <property type="entry name" value="D-GALACTONATE TRANSPORTER"/>
    <property type="match status" value="1"/>
</dbReference>
<feature type="domain" description="Major facilitator superfamily (MFS) profile" evidence="6">
    <location>
        <begin position="16"/>
        <end position="425"/>
    </location>
</feature>
<dbReference type="CDD" id="cd17319">
    <property type="entry name" value="MFS_ExuT_GudP_like"/>
    <property type="match status" value="1"/>
</dbReference>
<dbReference type="InterPro" id="IPR000849">
    <property type="entry name" value="Sugar_P_transporter"/>
</dbReference>
<proteinExistence type="predicted"/>
<evidence type="ECO:0000256" key="2">
    <source>
        <dbReference type="ARBA" id="ARBA00022692"/>
    </source>
</evidence>
<evidence type="ECO:0000313" key="8">
    <source>
        <dbReference type="Proteomes" id="UP000746690"/>
    </source>
</evidence>
<dbReference type="PANTHER" id="PTHR11662">
    <property type="entry name" value="SOLUTE CARRIER FAMILY 17"/>
    <property type="match status" value="1"/>
</dbReference>
<dbReference type="InterPro" id="IPR011701">
    <property type="entry name" value="MFS"/>
</dbReference>
<evidence type="ECO:0000256" key="3">
    <source>
        <dbReference type="ARBA" id="ARBA00022989"/>
    </source>
</evidence>
<feature type="transmembrane region" description="Helical" evidence="5">
    <location>
        <begin position="81"/>
        <end position="100"/>
    </location>
</feature>
<name>A0ABX1RZD8_9FLAO</name>
<evidence type="ECO:0000256" key="5">
    <source>
        <dbReference type="SAM" id="Phobius"/>
    </source>
</evidence>
<feature type="transmembrane region" description="Helical" evidence="5">
    <location>
        <begin position="399"/>
        <end position="420"/>
    </location>
</feature>
<feature type="transmembrane region" description="Helical" evidence="5">
    <location>
        <begin position="337"/>
        <end position="362"/>
    </location>
</feature>
<dbReference type="Gene3D" id="1.20.1250.20">
    <property type="entry name" value="MFS general substrate transporter like domains"/>
    <property type="match status" value="2"/>
</dbReference>
<feature type="transmembrane region" description="Helical" evidence="5">
    <location>
        <begin position="12"/>
        <end position="29"/>
    </location>
</feature>
<dbReference type="InterPro" id="IPR050382">
    <property type="entry name" value="MFS_Na/Anion_cotransporter"/>
</dbReference>
<comment type="caution">
    <text evidence="7">The sequence shown here is derived from an EMBL/GenBank/DDBJ whole genome shotgun (WGS) entry which is preliminary data.</text>
</comment>
<keyword evidence="2 5" id="KW-0812">Transmembrane</keyword>
<feature type="transmembrane region" description="Helical" evidence="5">
    <location>
        <begin position="374"/>
        <end position="393"/>
    </location>
</feature>
<evidence type="ECO:0000256" key="4">
    <source>
        <dbReference type="ARBA" id="ARBA00023136"/>
    </source>
</evidence>
<feature type="transmembrane region" description="Helical" evidence="5">
    <location>
        <begin position="106"/>
        <end position="128"/>
    </location>
</feature>
<dbReference type="InterPro" id="IPR020846">
    <property type="entry name" value="MFS_dom"/>
</dbReference>
<dbReference type="PROSITE" id="PS50850">
    <property type="entry name" value="MFS"/>
    <property type="match status" value="1"/>
</dbReference>
<gene>
    <name evidence="7" type="ORF">HHX25_13190</name>
</gene>
<protein>
    <submittedName>
        <fullName evidence="7">MFS transporter</fullName>
    </submittedName>
</protein>
<dbReference type="RefSeq" id="WP_169674295.1">
    <property type="nucleotide sequence ID" value="NZ_JABBHF010000007.1"/>
</dbReference>
<feature type="transmembrane region" description="Helical" evidence="5">
    <location>
        <begin position="168"/>
        <end position="190"/>
    </location>
</feature>
<dbReference type="SUPFAM" id="SSF103473">
    <property type="entry name" value="MFS general substrate transporter"/>
    <property type="match status" value="1"/>
</dbReference>
<accession>A0ABX1RZD8</accession>
<reference evidence="7 8" key="1">
    <citation type="submission" date="2020-04" db="EMBL/GenBank/DDBJ databases">
        <title>A Flavivirga sp. nov.</title>
        <authorList>
            <person name="Sun X."/>
        </authorList>
    </citation>
    <scope>NUCLEOTIDE SEQUENCE [LARGE SCALE GENOMIC DNA]</scope>
    <source>
        <strain evidence="7 8">Y03</strain>
    </source>
</reference>
<evidence type="ECO:0000259" key="6">
    <source>
        <dbReference type="PROSITE" id="PS50850"/>
    </source>
</evidence>
<dbReference type="Pfam" id="PF07690">
    <property type="entry name" value="MFS_1"/>
    <property type="match status" value="1"/>
</dbReference>
<keyword evidence="4 5" id="KW-0472">Membrane</keyword>
<feature type="transmembrane region" description="Helical" evidence="5">
    <location>
        <begin position="140"/>
        <end position="162"/>
    </location>
</feature>
<feature type="transmembrane region" description="Helical" evidence="5">
    <location>
        <begin position="49"/>
        <end position="69"/>
    </location>
</feature>
<sequence length="431" mass="47824">MSVRSIKLETKKRYNILVMIFITVVINYLDRTNISVAAFALRKDLGIDTVQMGYVFSAFGIFYASLQIPGGIVADKIKSRILYAFILVFWSVATLLQGLVNSFGALLGLRASIGIFEAPSYPINNLVVSRWFPERERASAIAVYTSGQFLGLAFLIPLLTLIQDAVGWRGLFIISGIIGIVWAAIWYIFYRDPRDHKSVSESELEYIEKGGGLVGAKNKDEVKKKFEWSDFIQAFIYRKLWGIYIGQFCLGAITMFFLTWFPTYLVEFRGFDFVKSGFYASVPYLAAFCGILLSGFTSDFLIKKGYSAEISRKLPILVGMLLSTCIIGANYTNDTFFVIFFLALAGFGMGLASIAWVFVSLIAPKDNLGLVGGAFNFIGGLSSIVVPTVIGYLVQDGDFSPALLFIAAIAFLGFFSYIFLVGKVERIVPKE</sequence>
<comment type="subcellular location">
    <subcellularLocation>
        <location evidence="1">Membrane</location>
        <topology evidence="1">Multi-pass membrane protein</topology>
    </subcellularLocation>
</comment>
<feature type="transmembrane region" description="Helical" evidence="5">
    <location>
        <begin position="241"/>
        <end position="261"/>
    </location>
</feature>
<keyword evidence="8" id="KW-1185">Reference proteome</keyword>
<dbReference type="PIRSF" id="PIRSF002808">
    <property type="entry name" value="Hexose_phosphate_transp"/>
    <property type="match status" value="1"/>
</dbReference>
<dbReference type="Proteomes" id="UP000746690">
    <property type="component" value="Unassembled WGS sequence"/>
</dbReference>
<dbReference type="EMBL" id="JABBHF010000007">
    <property type="protein sequence ID" value="NMH88461.1"/>
    <property type="molecule type" value="Genomic_DNA"/>
</dbReference>
<evidence type="ECO:0000313" key="7">
    <source>
        <dbReference type="EMBL" id="NMH88461.1"/>
    </source>
</evidence>
<evidence type="ECO:0000256" key="1">
    <source>
        <dbReference type="ARBA" id="ARBA00004141"/>
    </source>
</evidence>
<organism evidence="7 8">
    <name type="scientific">Flavivirga algicola</name>
    <dbReference type="NCBI Taxonomy" id="2729136"/>
    <lineage>
        <taxon>Bacteria</taxon>
        <taxon>Pseudomonadati</taxon>
        <taxon>Bacteroidota</taxon>
        <taxon>Flavobacteriia</taxon>
        <taxon>Flavobacteriales</taxon>
        <taxon>Flavobacteriaceae</taxon>
        <taxon>Flavivirga</taxon>
    </lineage>
</organism>
<dbReference type="InterPro" id="IPR036259">
    <property type="entry name" value="MFS_trans_sf"/>
</dbReference>